<dbReference type="AlphaFoldDB" id="A0A1Y1ZVA2"/>
<dbReference type="EMBL" id="MCOG01000354">
    <property type="protein sequence ID" value="ORY13987.1"/>
    <property type="molecule type" value="Genomic_DNA"/>
</dbReference>
<accession>A0A1Y1ZVA2</accession>
<evidence type="ECO:0000313" key="3">
    <source>
        <dbReference type="Proteomes" id="UP000193920"/>
    </source>
</evidence>
<name>A0A1Y1ZVA2_9FUNG</name>
<dbReference type="OrthoDB" id="10692695at2759"/>
<keyword evidence="1" id="KW-0732">Signal</keyword>
<comment type="caution">
    <text evidence="2">The sequence shown here is derived from an EMBL/GenBank/DDBJ whole genome shotgun (WGS) entry which is preliminary data.</text>
</comment>
<evidence type="ECO:0000256" key="1">
    <source>
        <dbReference type="SAM" id="SignalP"/>
    </source>
</evidence>
<dbReference type="Proteomes" id="UP000193920">
    <property type="component" value="Unassembled WGS sequence"/>
</dbReference>
<organism evidence="2 3">
    <name type="scientific">Neocallimastix californiae</name>
    <dbReference type="NCBI Taxonomy" id="1754190"/>
    <lineage>
        <taxon>Eukaryota</taxon>
        <taxon>Fungi</taxon>
        <taxon>Fungi incertae sedis</taxon>
        <taxon>Chytridiomycota</taxon>
        <taxon>Chytridiomycota incertae sedis</taxon>
        <taxon>Neocallimastigomycetes</taxon>
        <taxon>Neocallimastigales</taxon>
        <taxon>Neocallimastigaceae</taxon>
        <taxon>Neocallimastix</taxon>
    </lineage>
</organism>
<sequence>MFGRKIFRNNCLLPIFTILFLLYDYGVQAQATAPNVLPTCANAVNAKTPASIKAKCLATSGELDTADYVCINSLKTELFKTVTTPSNSCSKISLTDNAYYVFVCTDVAKCTLKTSTDQFAGFLLIYQYKSGQLIQLKNNKYYLQGTKMLSCLKGNSFNSDPTDFSDNGKCTVAANGIYINPDTDSTQALSAKPLVKVTTGDGTASTGLTIAPGNYYVDQSSENGGNYSKLIYCSSATSCQSIAPSDGIYINADDSKQISCTSGTCTSGNAGSTAIYLNPAVSGDLTKALISCTNGGTCDPKNGVDKKYYMEGADDSGVLIKCTTAEGCRRVIASTTAVYLDEGSESSGYTKVIQCPSGYGDCKLVTATEAIDAYIDGDDNHNLIISGSSKYTTAKKTSGFYIDKLNSKNVISCTSDGCTSSPGSTLKGHHYIDGTDATGKKLITYTSSGGTSANTLIASVTEGNVYFIDGSNPKKIINCTGAAGGAACALETPNLTNVFKFYESDSSHIITCSSDGCIYAKGLPLCKSDEISSNEALCKDPSDGNVANGNHCIHEDGKIYKSLTVARKRDTNSCAPIALSVTHIFTSAGAATNFESATGTDIIYTCDDNKCLQVFSSSYKDDTTNNLYSCNDDGACSKETLADGNVYLSGVATISTTQPYLTYGLTQCSKSVGDFAPSDCKKVSSPSGHYINTLGTKSTRNPSCIIKCTSGKCLAMDAGNNSFYVSASEKLIKCGNGDGCAFVEDVTNDSGTDYTKGYLLDYSGLVDTNTSTKLILCTSTKCINPTITDGHYIDMADNNIIHCVDGLCKTEAHGAGANSPKYYLDAATKKVIQCTNGAKCTLIDKPLKGYYLNSGNPEKPVIQCTGASTDPCSEASALTTNKCEKVGNIISDSGIFICFSDDNTLPKANAAVQIQSTGNASHIAYKTLFLEDKADFPGASQKTVDVKINNDGSAYILEEASLPTCGETCNEKYCIKESGGKVLIYTNGGSGLDCTVITGEASSTAIVYSTLDGTSKNPESETPDLAYSCTYDSDGKATKCELVKGYTQKATKTVQCSGWKNDPCTVVDTSSLTTNCVDVDDGNLGKFSNNLGVCFSTDATYGGINLPADSTTYTLFYTTEINPYYGWSKNTFLPLALTSKTVLVTKATVDVTQNLTEYSFDIF</sequence>
<protein>
    <submittedName>
        <fullName evidence="2">Scaffoldin</fullName>
    </submittedName>
</protein>
<keyword evidence="3" id="KW-1185">Reference proteome</keyword>
<feature type="chain" id="PRO_5013118819" evidence="1">
    <location>
        <begin position="30"/>
        <end position="1163"/>
    </location>
</feature>
<proteinExistence type="predicted"/>
<gene>
    <name evidence="2" type="ORF">LY90DRAFT_518109</name>
</gene>
<reference evidence="2 3" key="1">
    <citation type="submission" date="2016-08" db="EMBL/GenBank/DDBJ databases">
        <title>A Parts List for Fungal Cellulosomes Revealed by Comparative Genomics.</title>
        <authorList>
            <consortium name="DOE Joint Genome Institute"/>
            <person name="Haitjema C.H."/>
            <person name="Gilmore S.P."/>
            <person name="Henske J.K."/>
            <person name="Solomon K.V."/>
            <person name="De Groot R."/>
            <person name="Kuo A."/>
            <person name="Mondo S.J."/>
            <person name="Salamov A.A."/>
            <person name="Labutti K."/>
            <person name="Zhao Z."/>
            <person name="Chiniquy J."/>
            <person name="Barry K."/>
            <person name="Brewer H.M."/>
            <person name="Purvine S.O."/>
            <person name="Wright A.T."/>
            <person name="Boxma B."/>
            <person name="Van Alen T."/>
            <person name="Hackstein J.H."/>
            <person name="Baker S.E."/>
            <person name="Grigoriev I.V."/>
            <person name="O'Malley M.A."/>
        </authorList>
    </citation>
    <scope>NUCLEOTIDE SEQUENCE [LARGE SCALE GENOMIC DNA]</scope>
    <source>
        <strain evidence="2 3">G1</strain>
    </source>
</reference>
<feature type="signal peptide" evidence="1">
    <location>
        <begin position="1"/>
        <end position="29"/>
    </location>
</feature>
<evidence type="ECO:0000313" key="2">
    <source>
        <dbReference type="EMBL" id="ORY13987.1"/>
    </source>
</evidence>